<feature type="transmembrane region" description="Helical" evidence="9">
    <location>
        <begin position="147"/>
        <end position="167"/>
    </location>
</feature>
<sequence>MEPAVSSVVLVPLLGVLAALLTTAVGRFVKIPLVVFEIVLGLIIGPSVLGWVPETGGLDAIANFGLAFLFFMAGNEIDFPAIAGRPIRRASLGWLFSLVVAIVLATLIAGSIVPGVYIGIALTSTALGTLMPVLRDAGEMHTPFGRVVTAIGAVGEFGPLLAISLFLSGRKPLAAALVLIGFAVIAGAAIWVASRGGHERFHRLVRATLHTSGQFAVRFVVCVIAALVGLSIALGLDMLLGAFAAGVLCRILLSGAKPEDAHHIESKLEAVAFGVLVPVFFINTGIGFDLKALLGDPRALILLPIFLVLLLLLRGVPASFSAPPGSTFRDRAALTLFSATGLPIIVAVTAIGVREHDLPVGTATALVGAGMLSVLLFPLIALTLRRSSADGGIRPSDPDAVPIEG</sequence>
<dbReference type="GO" id="GO:1902600">
    <property type="term" value="P:proton transmembrane transport"/>
    <property type="evidence" value="ECO:0007669"/>
    <property type="project" value="InterPro"/>
</dbReference>
<feature type="transmembrane region" description="Helical" evidence="9">
    <location>
        <begin position="91"/>
        <end position="110"/>
    </location>
</feature>
<keyword evidence="3" id="KW-0813">Transport</keyword>
<organism evidence="11 12">
    <name type="scientific">Leifsonia soli</name>
    <dbReference type="NCBI Taxonomy" id="582665"/>
    <lineage>
        <taxon>Bacteria</taxon>
        <taxon>Bacillati</taxon>
        <taxon>Actinomycetota</taxon>
        <taxon>Actinomycetes</taxon>
        <taxon>Micrococcales</taxon>
        <taxon>Microbacteriaceae</taxon>
        <taxon>Leifsonia</taxon>
    </lineage>
</organism>
<evidence type="ECO:0000256" key="2">
    <source>
        <dbReference type="ARBA" id="ARBA00005551"/>
    </source>
</evidence>
<feature type="transmembrane region" description="Helical" evidence="9">
    <location>
        <begin position="215"/>
        <end position="233"/>
    </location>
</feature>
<keyword evidence="6 9" id="KW-1133">Transmembrane helix</keyword>
<evidence type="ECO:0000256" key="7">
    <source>
        <dbReference type="ARBA" id="ARBA00023065"/>
    </source>
</evidence>
<feature type="domain" description="Cation/H+ exchanger transmembrane" evidence="10">
    <location>
        <begin position="17"/>
        <end position="379"/>
    </location>
</feature>
<feature type="transmembrane region" description="Helical" evidence="9">
    <location>
        <begin position="116"/>
        <end position="135"/>
    </location>
</feature>
<evidence type="ECO:0000256" key="6">
    <source>
        <dbReference type="ARBA" id="ARBA00022989"/>
    </source>
</evidence>
<feature type="transmembrane region" description="Helical" evidence="9">
    <location>
        <begin position="239"/>
        <end position="256"/>
    </location>
</feature>
<feature type="transmembrane region" description="Helical" evidence="9">
    <location>
        <begin position="332"/>
        <end position="353"/>
    </location>
</feature>
<keyword evidence="8 9" id="KW-0472">Membrane</keyword>
<keyword evidence="12" id="KW-1185">Reference proteome</keyword>
<reference evidence="11 12" key="1">
    <citation type="submission" date="2020-07" db="EMBL/GenBank/DDBJ databases">
        <title>Sequencing the genomes of 1000 actinobacteria strains.</title>
        <authorList>
            <person name="Klenk H.-P."/>
        </authorList>
    </citation>
    <scope>NUCLEOTIDE SEQUENCE [LARGE SCALE GENOMIC DNA]</scope>
    <source>
        <strain evidence="11 12">DSM 23871</strain>
    </source>
</reference>
<dbReference type="EMBL" id="JACCBJ010000001">
    <property type="protein sequence ID" value="NYD73280.1"/>
    <property type="molecule type" value="Genomic_DNA"/>
</dbReference>
<dbReference type="Pfam" id="PF00999">
    <property type="entry name" value="Na_H_Exchanger"/>
    <property type="match status" value="1"/>
</dbReference>
<feature type="transmembrane region" description="Helical" evidence="9">
    <location>
        <begin position="365"/>
        <end position="384"/>
    </location>
</feature>
<comment type="similarity">
    <text evidence="2">Belongs to the monovalent cation:proton antiporter 2 (CPA2) transporter (TC 2.A.37) family.</text>
</comment>
<dbReference type="GO" id="GO:0016020">
    <property type="term" value="C:membrane"/>
    <property type="evidence" value="ECO:0007669"/>
    <property type="project" value="UniProtKB-SubCell"/>
</dbReference>
<dbReference type="InterPro" id="IPR038770">
    <property type="entry name" value="Na+/solute_symporter_sf"/>
</dbReference>
<dbReference type="PANTHER" id="PTHR43562:SF1">
    <property type="entry name" value="NA(+)_H(+) ANTIPORTER YJBQ-RELATED"/>
    <property type="match status" value="1"/>
</dbReference>
<feature type="transmembrane region" description="Helical" evidence="9">
    <location>
        <begin position="6"/>
        <end position="26"/>
    </location>
</feature>
<feature type="transmembrane region" description="Helical" evidence="9">
    <location>
        <begin position="300"/>
        <end position="320"/>
    </location>
</feature>
<keyword evidence="5 9" id="KW-0812">Transmembrane</keyword>
<keyword evidence="4" id="KW-0050">Antiport</keyword>
<feature type="transmembrane region" description="Helical" evidence="9">
    <location>
        <begin position="58"/>
        <end position="79"/>
    </location>
</feature>
<protein>
    <submittedName>
        <fullName evidence="11">Kef-type K+ transport system membrane component KefB</fullName>
    </submittedName>
</protein>
<evidence type="ECO:0000313" key="12">
    <source>
        <dbReference type="Proteomes" id="UP000589620"/>
    </source>
</evidence>
<evidence type="ECO:0000256" key="5">
    <source>
        <dbReference type="ARBA" id="ARBA00022692"/>
    </source>
</evidence>
<proteinExistence type="inferred from homology"/>
<evidence type="ECO:0000256" key="9">
    <source>
        <dbReference type="SAM" id="Phobius"/>
    </source>
</evidence>
<dbReference type="RefSeq" id="WP_179454806.1">
    <property type="nucleotide sequence ID" value="NZ_BAAAPX010000001.1"/>
</dbReference>
<dbReference type="Proteomes" id="UP000589620">
    <property type="component" value="Unassembled WGS sequence"/>
</dbReference>
<comment type="caution">
    <text evidence="11">The sequence shown here is derived from an EMBL/GenBank/DDBJ whole genome shotgun (WGS) entry which is preliminary data.</text>
</comment>
<evidence type="ECO:0000256" key="3">
    <source>
        <dbReference type="ARBA" id="ARBA00022448"/>
    </source>
</evidence>
<dbReference type="InterPro" id="IPR006153">
    <property type="entry name" value="Cation/H_exchanger_TM"/>
</dbReference>
<evidence type="ECO:0000256" key="4">
    <source>
        <dbReference type="ARBA" id="ARBA00022449"/>
    </source>
</evidence>
<feature type="transmembrane region" description="Helical" evidence="9">
    <location>
        <begin position="33"/>
        <end position="52"/>
    </location>
</feature>
<dbReference type="AlphaFoldDB" id="A0A852SXR8"/>
<dbReference type="Gene3D" id="1.20.1530.20">
    <property type="match status" value="1"/>
</dbReference>
<name>A0A852SXR8_9MICO</name>
<dbReference type="PANTHER" id="PTHR43562">
    <property type="entry name" value="NAPA-TYPE SODIUM/HYDROGEN ANTIPORTER"/>
    <property type="match status" value="1"/>
</dbReference>
<feature type="transmembrane region" description="Helical" evidence="9">
    <location>
        <begin position="268"/>
        <end position="288"/>
    </location>
</feature>
<gene>
    <name evidence="11" type="ORF">BJ963_000799</name>
</gene>
<evidence type="ECO:0000313" key="11">
    <source>
        <dbReference type="EMBL" id="NYD73280.1"/>
    </source>
</evidence>
<comment type="subcellular location">
    <subcellularLocation>
        <location evidence="1">Membrane</location>
        <topology evidence="1">Multi-pass membrane protein</topology>
    </subcellularLocation>
</comment>
<accession>A0A852SXR8</accession>
<dbReference type="GO" id="GO:0015297">
    <property type="term" value="F:antiporter activity"/>
    <property type="evidence" value="ECO:0007669"/>
    <property type="project" value="UniProtKB-KW"/>
</dbReference>
<evidence type="ECO:0000259" key="10">
    <source>
        <dbReference type="Pfam" id="PF00999"/>
    </source>
</evidence>
<evidence type="ECO:0000256" key="8">
    <source>
        <dbReference type="ARBA" id="ARBA00023136"/>
    </source>
</evidence>
<keyword evidence="7" id="KW-0406">Ion transport</keyword>
<feature type="transmembrane region" description="Helical" evidence="9">
    <location>
        <begin position="173"/>
        <end position="194"/>
    </location>
</feature>
<evidence type="ECO:0000256" key="1">
    <source>
        <dbReference type="ARBA" id="ARBA00004141"/>
    </source>
</evidence>